<evidence type="ECO:0000313" key="1">
    <source>
        <dbReference type="EMBL" id="HAT3580080.1"/>
    </source>
</evidence>
<sequence length="41" mass="4584">MYDATLRIDGAGFYQLVVIEYSFSTIKIAFWASFSCAKKAA</sequence>
<name>A0A9P3T786_KLUIN</name>
<proteinExistence type="predicted"/>
<dbReference type="Proteomes" id="UP000867740">
    <property type="component" value="Unassembled WGS sequence"/>
</dbReference>
<evidence type="ECO:0000313" key="2">
    <source>
        <dbReference type="Proteomes" id="UP000867740"/>
    </source>
</evidence>
<dbReference type="EMBL" id="DACSUM010000002">
    <property type="protein sequence ID" value="HAT3580080.1"/>
    <property type="molecule type" value="Genomic_DNA"/>
</dbReference>
<gene>
    <name evidence="1" type="ORF">I8531_000319</name>
</gene>
<comment type="caution">
    <text evidence="1">The sequence shown here is derived from an EMBL/GenBank/DDBJ whole genome shotgun (WGS) entry which is preliminary data.</text>
</comment>
<reference evidence="1" key="1">
    <citation type="journal article" date="2018" name="Genome Biol.">
        <title>SKESA: strategic k-mer extension for scrupulous assemblies.</title>
        <authorList>
            <person name="Souvorov A."/>
            <person name="Agarwala R."/>
            <person name="Lipman D.J."/>
        </authorList>
    </citation>
    <scope>NUCLEOTIDE SEQUENCE</scope>
    <source>
        <strain evidence="1">CAVp300</strain>
    </source>
</reference>
<reference evidence="1" key="2">
    <citation type="submission" date="2020-10" db="EMBL/GenBank/DDBJ databases">
        <authorList>
            <consortium name="NCBI Pathogen Detection Project"/>
        </authorList>
    </citation>
    <scope>NUCLEOTIDE SEQUENCE</scope>
    <source>
        <strain evidence="1">CAVp300</strain>
    </source>
</reference>
<organism evidence="1 2">
    <name type="scientific">Kluyvera intermedia</name>
    <name type="common">Enterobacter intermedius</name>
    <dbReference type="NCBI Taxonomy" id="61648"/>
    <lineage>
        <taxon>Bacteria</taxon>
        <taxon>Pseudomonadati</taxon>
        <taxon>Pseudomonadota</taxon>
        <taxon>Gammaproteobacteria</taxon>
        <taxon>Enterobacterales</taxon>
        <taxon>Enterobacteriaceae</taxon>
        <taxon>Kluyvera</taxon>
    </lineage>
</organism>
<protein>
    <submittedName>
        <fullName evidence="1">DUF2575 domain-containing protein</fullName>
    </submittedName>
</protein>
<accession>A0A9P3T786</accession>
<dbReference type="AntiFam" id="ANF00260">
    <property type="entry name" value="Protein of unknown function (DUF2575)"/>
</dbReference>
<dbReference type="AlphaFoldDB" id="A0A9P3T786"/>